<dbReference type="PROSITE" id="PS51257">
    <property type="entry name" value="PROKAR_LIPOPROTEIN"/>
    <property type="match status" value="1"/>
</dbReference>
<keyword evidence="1" id="KW-0732">Signal</keyword>
<keyword evidence="3" id="KW-1185">Reference proteome</keyword>
<feature type="signal peptide" evidence="1">
    <location>
        <begin position="1"/>
        <end position="21"/>
    </location>
</feature>
<evidence type="ECO:0000313" key="2">
    <source>
        <dbReference type="EMBL" id="RTQ96139.1"/>
    </source>
</evidence>
<evidence type="ECO:0000256" key="1">
    <source>
        <dbReference type="SAM" id="SignalP"/>
    </source>
</evidence>
<feature type="chain" id="PRO_5038338572" description="Lipoprotein" evidence="1">
    <location>
        <begin position="22"/>
        <end position="145"/>
    </location>
</feature>
<sequence>MKKIQIIMLLLIMGVSIGACSDEADPHLTRVDIQKIDEDEMYEEEVILVDLITLDSLKSIFNEVKWKPNSSKEMSAKEDLQLTLFFTYEENMSEKLFLYRIWFEDDDEVIIISNNEEEGYGKLEGDNAVKLKNILIGQFLEEEME</sequence>
<accession>A0A3S0J5Y0</accession>
<organism evidence="2 3">
    <name type="scientific">Lysinibacillus telephonicus</name>
    <dbReference type="NCBI Taxonomy" id="1714840"/>
    <lineage>
        <taxon>Bacteria</taxon>
        <taxon>Bacillati</taxon>
        <taxon>Bacillota</taxon>
        <taxon>Bacilli</taxon>
        <taxon>Bacillales</taxon>
        <taxon>Bacillaceae</taxon>
        <taxon>Lysinibacillus</taxon>
    </lineage>
</organism>
<proteinExistence type="predicted"/>
<evidence type="ECO:0008006" key="4">
    <source>
        <dbReference type="Google" id="ProtNLM"/>
    </source>
</evidence>
<gene>
    <name evidence="2" type="ORF">EKG35_01860</name>
</gene>
<dbReference type="EMBL" id="RXNR01000003">
    <property type="protein sequence ID" value="RTQ96139.1"/>
    <property type="molecule type" value="Genomic_DNA"/>
</dbReference>
<name>A0A3S0J5Y0_9BACI</name>
<dbReference type="OrthoDB" id="2437675at2"/>
<evidence type="ECO:0000313" key="3">
    <source>
        <dbReference type="Proteomes" id="UP000276349"/>
    </source>
</evidence>
<protein>
    <recommendedName>
        <fullName evidence="4">Lipoprotein</fullName>
    </recommendedName>
</protein>
<dbReference type="Proteomes" id="UP000276349">
    <property type="component" value="Unassembled WGS sequence"/>
</dbReference>
<comment type="caution">
    <text evidence="2">The sequence shown here is derived from an EMBL/GenBank/DDBJ whole genome shotgun (WGS) entry which is preliminary data.</text>
</comment>
<reference evidence="2 3" key="1">
    <citation type="submission" date="2018-12" db="EMBL/GenBank/DDBJ databases">
        <authorList>
            <person name="Yu L."/>
        </authorList>
    </citation>
    <scope>NUCLEOTIDE SEQUENCE [LARGE SCALE GENOMIC DNA]</scope>
    <source>
        <strain evidence="2 3">S5H2222</strain>
    </source>
</reference>
<dbReference type="AlphaFoldDB" id="A0A3S0J5Y0"/>
<dbReference type="RefSeq" id="WP_126292613.1">
    <property type="nucleotide sequence ID" value="NZ_CP155468.1"/>
</dbReference>